<dbReference type="AlphaFoldDB" id="A0A5N0TGJ9"/>
<sequence length="96" mass="11272">MEAHSIYIIGTTHDGRRFRPSDWTERLYYAVANYDRNGRIAFNPLLSVKMKNDARCIVVDMRLRDTDPITFSFVTEFARDNALQTFDQDDRPVCLH</sequence>
<organism evidence="1 2">
    <name type="scientific">Marinihelvus fidelis</name>
    <dbReference type="NCBI Taxonomy" id="2613842"/>
    <lineage>
        <taxon>Bacteria</taxon>
        <taxon>Pseudomonadati</taxon>
        <taxon>Pseudomonadota</taxon>
        <taxon>Gammaproteobacteria</taxon>
        <taxon>Chromatiales</taxon>
        <taxon>Wenzhouxiangellaceae</taxon>
        <taxon>Marinihelvus</taxon>
    </lineage>
</organism>
<reference evidence="1 2" key="1">
    <citation type="submission" date="2019-09" db="EMBL/GenBank/DDBJ databases">
        <title>Wenzhouxiangella sp. Genome sequencing and assembly.</title>
        <authorList>
            <person name="Zhang R."/>
        </authorList>
    </citation>
    <scope>NUCLEOTIDE SEQUENCE [LARGE SCALE GENOMIC DNA]</scope>
    <source>
        <strain evidence="1 2">W260</strain>
    </source>
</reference>
<keyword evidence="2" id="KW-1185">Reference proteome</keyword>
<evidence type="ECO:0000313" key="1">
    <source>
        <dbReference type="EMBL" id="KAA9134180.1"/>
    </source>
</evidence>
<dbReference type="EMBL" id="VYXP01000001">
    <property type="protein sequence ID" value="KAA9134180.1"/>
    <property type="molecule type" value="Genomic_DNA"/>
</dbReference>
<accession>A0A5N0TGJ9</accession>
<name>A0A5N0TGJ9_9GAMM</name>
<dbReference type="Pfam" id="PF12112">
    <property type="entry name" value="DUF3579"/>
    <property type="match status" value="1"/>
</dbReference>
<dbReference type="RefSeq" id="WP_150862544.1">
    <property type="nucleotide sequence ID" value="NZ_VYXP01000001.1"/>
</dbReference>
<gene>
    <name evidence="1" type="ORF">F3N42_01150</name>
</gene>
<dbReference type="Proteomes" id="UP000325372">
    <property type="component" value="Unassembled WGS sequence"/>
</dbReference>
<proteinExistence type="predicted"/>
<comment type="caution">
    <text evidence="1">The sequence shown here is derived from an EMBL/GenBank/DDBJ whole genome shotgun (WGS) entry which is preliminary data.</text>
</comment>
<dbReference type="InterPro" id="IPR021969">
    <property type="entry name" value="DUF3579"/>
</dbReference>
<evidence type="ECO:0000313" key="2">
    <source>
        <dbReference type="Proteomes" id="UP000325372"/>
    </source>
</evidence>
<dbReference type="Gene3D" id="3.30.70.2340">
    <property type="entry name" value="Uncharacterised protein PF12112 family, DUF3579"/>
    <property type="match status" value="1"/>
</dbReference>
<protein>
    <submittedName>
        <fullName evidence="1">DUF3579 domain-containing protein</fullName>
    </submittedName>
</protein>